<evidence type="ECO:0000313" key="3">
    <source>
        <dbReference type="Proteomes" id="UP001166291"/>
    </source>
</evidence>
<accession>A0ABS6VVF5</accession>
<dbReference type="EMBL" id="JAHWDQ010000003">
    <property type="protein sequence ID" value="MBW2941984.1"/>
    <property type="molecule type" value="Genomic_DNA"/>
</dbReference>
<gene>
    <name evidence="2" type="ORF">KXJ70_14410</name>
</gene>
<name>A0ABS6VVF5_9GAMM</name>
<proteinExistence type="predicted"/>
<comment type="caution">
    <text evidence="2">The sequence shown here is derived from an EMBL/GenBank/DDBJ whole genome shotgun (WGS) entry which is preliminary data.</text>
</comment>
<keyword evidence="1" id="KW-1133">Transmembrane helix</keyword>
<keyword evidence="1" id="KW-0812">Transmembrane</keyword>
<evidence type="ECO:0000313" key="2">
    <source>
        <dbReference type="EMBL" id="MBW2941984.1"/>
    </source>
</evidence>
<reference evidence="2" key="1">
    <citation type="submission" date="2021-07" db="EMBL/GenBank/DDBJ databases">
        <title>Zhongshania sp. CAU 1632 isolated from seawater.</title>
        <authorList>
            <person name="Kim W."/>
        </authorList>
    </citation>
    <scope>NUCLEOTIDE SEQUENCE</scope>
    <source>
        <strain evidence="2">CAU 1632</strain>
    </source>
</reference>
<organism evidence="2 3">
    <name type="scientific">Zhongshania aquimaris</name>
    <dbReference type="NCBI Taxonomy" id="2857107"/>
    <lineage>
        <taxon>Bacteria</taxon>
        <taxon>Pseudomonadati</taxon>
        <taxon>Pseudomonadota</taxon>
        <taxon>Gammaproteobacteria</taxon>
        <taxon>Cellvibrionales</taxon>
        <taxon>Spongiibacteraceae</taxon>
        <taxon>Zhongshania</taxon>
    </lineage>
</organism>
<feature type="transmembrane region" description="Helical" evidence="1">
    <location>
        <begin position="24"/>
        <end position="45"/>
    </location>
</feature>
<dbReference type="Proteomes" id="UP001166291">
    <property type="component" value="Unassembled WGS sequence"/>
</dbReference>
<sequence>MTIIASYRVQPVCCFVGREKQRNLLRLVVAECGAGFIWAVCALLAESMVRVPVVVILDPRSQGNAFRV</sequence>
<keyword evidence="1" id="KW-0472">Membrane</keyword>
<dbReference type="RefSeq" id="WP_219044198.1">
    <property type="nucleotide sequence ID" value="NZ_JAHWDQ010000003.1"/>
</dbReference>
<protein>
    <submittedName>
        <fullName evidence="2">Uncharacterized protein</fullName>
    </submittedName>
</protein>
<keyword evidence="3" id="KW-1185">Reference proteome</keyword>
<evidence type="ECO:0000256" key="1">
    <source>
        <dbReference type="SAM" id="Phobius"/>
    </source>
</evidence>